<dbReference type="Proteomes" id="UP000663760">
    <property type="component" value="Chromosome 12"/>
</dbReference>
<dbReference type="InterPro" id="IPR043502">
    <property type="entry name" value="DNA/RNA_pol_sf"/>
</dbReference>
<protein>
    <submittedName>
        <fullName evidence="2">Uncharacterized protein</fullName>
    </submittedName>
</protein>
<proteinExistence type="predicted"/>
<organism evidence="2 3">
    <name type="scientific">Spirodela intermedia</name>
    <name type="common">Intermediate duckweed</name>
    <dbReference type="NCBI Taxonomy" id="51605"/>
    <lineage>
        <taxon>Eukaryota</taxon>
        <taxon>Viridiplantae</taxon>
        <taxon>Streptophyta</taxon>
        <taxon>Embryophyta</taxon>
        <taxon>Tracheophyta</taxon>
        <taxon>Spermatophyta</taxon>
        <taxon>Magnoliopsida</taxon>
        <taxon>Liliopsida</taxon>
        <taxon>Araceae</taxon>
        <taxon>Lemnoideae</taxon>
        <taxon>Spirodela</taxon>
    </lineage>
</organism>
<sequence>MDKCKPLSTPCPSSTSTVKSSSIGEPSHYQSIVGALQYLSITRSDISFAVNSACRAMHNPQSADWAPSLMGYYYVRNHFSPSQHSVMSIGLGAQRINVPPTVSSYLGPNLISWSSKKQLTVARSSTKAEYKALANPTAELTWLRSLLWELRIITPPPILWCDNIRAKYLVANSVFHARMKHIERDFTSFVSRSLRGSYTSALSLVKIKRRICSPSCCPKIIFFFFGSSSMSYQHFTCRWVLRHS</sequence>
<dbReference type="CDD" id="cd09272">
    <property type="entry name" value="RNase_HI_RT_Ty1"/>
    <property type="match status" value="1"/>
</dbReference>
<gene>
    <name evidence="2" type="ORF">SI8410_12016590</name>
</gene>
<evidence type="ECO:0000256" key="1">
    <source>
        <dbReference type="SAM" id="MobiDB-lite"/>
    </source>
</evidence>
<dbReference type="AlphaFoldDB" id="A0A7I8L821"/>
<dbReference type="SUPFAM" id="SSF56672">
    <property type="entry name" value="DNA/RNA polymerases"/>
    <property type="match status" value="1"/>
</dbReference>
<feature type="region of interest" description="Disordered" evidence="1">
    <location>
        <begin position="1"/>
        <end position="23"/>
    </location>
</feature>
<dbReference type="OrthoDB" id="776514at2759"/>
<reference evidence="2" key="1">
    <citation type="submission" date="2020-02" db="EMBL/GenBank/DDBJ databases">
        <authorList>
            <person name="Scholz U."/>
            <person name="Mascher M."/>
            <person name="Fiebig A."/>
        </authorList>
    </citation>
    <scope>NUCLEOTIDE SEQUENCE</scope>
</reference>
<dbReference type="PANTHER" id="PTHR11439:SF455">
    <property type="entry name" value="RLK (RECEPTOR-LIKE PROTEIN KINASE) 8, PUTATIVE-RELATED"/>
    <property type="match status" value="1"/>
</dbReference>
<evidence type="ECO:0000313" key="3">
    <source>
        <dbReference type="Proteomes" id="UP000663760"/>
    </source>
</evidence>
<keyword evidence="3" id="KW-1185">Reference proteome</keyword>
<name>A0A7I8L821_SPIIN</name>
<evidence type="ECO:0000313" key="2">
    <source>
        <dbReference type="EMBL" id="CAA7405912.1"/>
    </source>
</evidence>
<dbReference type="EMBL" id="LR746275">
    <property type="protein sequence ID" value="CAA7405912.1"/>
    <property type="molecule type" value="Genomic_DNA"/>
</dbReference>
<feature type="compositionally biased region" description="Low complexity" evidence="1">
    <location>
        <begin position="1"/>
        <end position="22"/>
    </location>
</feature>
<accession>A0A7I8L821</accession>
<dbReference type="PANTHER" id="PTHR11439">
    <property type="entry name" value="GAG-POL-RELATED RETROTRANSPOSON"/>
    <property type="match status" value="1"/>
</dbReference>